<gene>
    <name evidence="4" type="ORF">EUGRSUZ_I01660</name>
</gene>
<dbReference type="PROSITE" id="PS51840">
    <property type="entry name" value="C2_NT"/>
    <property type="match status" value="1"/>
</dbReference>
<dbReference type="InterPro" id="IPR021827">
    <property type="entry name" value="Nup186/Nup192/Nup205"/>
</dbReference>
<dbReference type="OrthoDB" id="20172at2759"/>
<evidence type="ECO:0000313" key="4">
    <source>
        <dbReference type="EMBL" id="KCW55848.1"/>
    </source>
</evidence>
<dbReference type="FunCoup" id="A0A059APT4">
    <property type="interactions" value="730"/>
</dbReference>
<dbReference type="OMA" id="TSYPCTA"/>
<feature type="compositionally biased region" description="Polar residues" evidence="2">
    <location>
        <begin position="205"/>
        <end position="217"/>
    </location>
</feature>
<dbReference type="PANTHER" id="PTHR31344:SF15">
    <property type="entry name" value="EEIG1_EHBP1 PROTEIN AMINO-TERMINAL DOMAIN PROTEIN"/>
    <property type="match status" value="1"/>
</dbReference>
<feature type="region of interest" description="Disordered" evidence="2">
    <location>
        <begin position="191"/>
        <end position="230"/>
    </location>
</feature>
<feature type="coiled-coil region" evidence="1">
    <location>
        <begin position="529"/>
        <end position="556"/>
    </location>
</feature>
<evidence type="ECO:0000259" key="3">
    <source>
        <dbReference type="PROSITE" id="PS51840"/>
    </source>
</evidence>
<dbReference type="Gramene" id="KCW55848">
    <property type="protein sequence ID" value="KCW55848"/>
    <property type="gene ID" value="EUGRSUZ_I01660"/>
</dbReference>
<dbReference type="EMBL" id="KK198761">
    <property type="protein sequence ID" value="KCW55848.1"/>
    <property type="molecule type" value="Genomic_DNA"/>
</dbReference>
<organism evidence="4">
    <name type="scientific">Eucalyptus grandis</name>
    <name type="common">Flooded gum</name>
    <dbReference type="NCBI Taxonomy" id="71139"/>
    <lineage>
        <taxon>Eukaryota</taxon>
        <taxon>Viridiplantae</taxon>
        <taxon>Streptophyta</taxon>
        <taxon>Embryophyta</taxon>
        <taxon>Tracheophyta</taxon>
        <taxon>Spermatophyta</taxon>
        <taxon>Magnoliopsida</taxon>
        <taxon>eudicotyledons</taxon>
        <taxon>Gunneridae</taxon>
        <taxon>Pentapetalae</taxon>
        <taxon>rosids</taxon>
        <taxon>malvids</taxon>
        <taxon>Myrtales</taxon>
        <taxon>Myrtaceae</taxon>
        <taxon>Myrtoideae</taxon>
        <taxon>Eucalypteae</taxon>
        <taxon>Eucalyptus</taxon>
    </lineage>
</organism>
<dbReference type="InterPro" id="IPR019448">
    <property type="entry name" value="NT-C2"/>
</dbReference>
<dbReference type="GO" id="GO:0005643">
    <property type="term" value="C:nuclear pore"/>
    <property type="evidence" value="ECO:0007669"/>
    <property type="project" value="InterPro"/>
</dbReference>
<dbReference type="KEGG" id="egr:104419151"/>
<sequence length="1060" mass="115016">MVLGLRAKARRSASVKRHYLIHIQEIRPWPPSQSLKSVRSVLIQWENGEKHSGSTSSVVPYLGSGANDGKIEFSESFRLPVTLLRDAAVKSGDGDAFQKNCLEFHLYEPRRDRSLKGQLLGTASVDLADYGVIKDAISITAQMNCQRNFRNTAQPVLYVKIQPLDKSSSQSSMDKNGSESVAALMREEYAAEAEMASSTDDDVSSHASVTVPSSPLRSNGVLPPQNEQNGSVAINETAVRIEEKHLLASDPVLELRRSDVTSEIALAENSQPAENLLPTSSRSSSVDLSSDPGSLDNGNASSTSLGRSSSMAFSKAGGHSAHSSISSFAIDQAEEESIIALTYGSENLTHDAHGESESGVETLLNANDILITSAKLIPPGENLDIVDDTDAQVIDNDDEKCSKVGQGDVCEYSATDGIGANGRSECYLEEEKGTAGHDSVDAASEQSFLTNDEFSSGGESHGMKGHVIGRLRCAKSVRSPPDIAKSIGTASANLLASHNKEGAVTPIGIRSFRSIERRDAKVYTTDTRSALLEAKVQQLENRINMLEGELVEAAAVEVALFSVVAEHGSSMAKVHAPARRLSRLYIHACRELSHSRRASAARSAVSGLVLVAKACGNDVPRLMYWLSNSVVLRTIISEMMQKMDVSLSSSTQSSKDFAGKQSVEIPSSLKWKSSSRRNGNANGGTACDWEDHHTFVSALERVEAWIFSRAIESIWWQTLTPYMQSTAIKATVIMDSSLNESSEKVIHEDVQGDISLDHWKKAFRDACERLCPVRAVGHECGCLPMLARLIMEQCVGRLDVAMFNAILRDSANEIPSDPISDPIGDPKVLPIPAGISSFGIGAQLKKTIGNWSRCLTDLFGRDGTDLPEDEGEYVDEGRKDSSFESFHHLSALSDLMMLPKDMLLSRSIRKEVCPMFTASLIKRVLDNFVPDEFFPEPIPDVVLEALESEVHSLDADESIADYPYLAAPAIYTPPLASTVGGIIGEVVTDAQLARCGSSVMRKSYASNDELDELNSPLASISMDGPRSSPVSIKPSWTLKQNANQNTVRYDLLREVWTNCE</sequence>
<dbReference type="STRING" id="71139.A0A059APT4"/>
<dbReference type="PANTHER" id="PTHR31344">
    <property type="entry name" value="NUCLEAR PORE COMPLEX PROTEIN NUP205"/>
    <property type="match status" value="1"/>
</dbReference>
<feature type="region of interest" description="Disordered" evidence="2">
    <location>
        <begin position="266"/>
        <end position="316"/>
    </location>
</feature>
<feature type="compositionally biased region" description="Low complexity" evidence="2">
    <location>
        <begin position="276"/>
        <end position="296"/>
    </location>
</feature>
<name>A0A059APT4_EUCGR</name>
<feature type="compositionally biased region" description="Polar residues" evidence="2">
    <location>
        <begin position="297"/>
        <end position="311"/>
    </location>
</feature>
<dbReference type="Pfam" id="PF10358">
    <property type="entry name" value="NT-C2"/>
    <property type="match status" value="1"/>
</dbReference>
<accession>A0A059APT4</accession>
<feature type="domain" description="C2 NT-type" evidence="3">
    <location>
        <begin position="7"/>
        <end position="165"/>
    </location>
</feature>
<dbReference type="eggNOG" id="ENOG502QQNG">
    <property type="taxonomic scope" value="Eukaryota"/>
</dbReference>
<reference evidence="4" key="1">
    <citation type="submission" date="2013-07" db="EMBL/GenBank/DDBJ databases">
        <title>The genome of Eucalyptus grandis.</title>
        <authorList>
            <person name="Schmutz J."/>
            <person name="Hayes R."/>
            <person name="Myburg A."/>
            <person name="Tuskan G."/>
            <person name="Grattapaglia D."/>
            <person name="Rokhsar D.S."/>
        </authorList>
    </citation>
    <scope>NUCLEOTIDE SEQUENCE</scope>
    <source>
        <tissue evidence="4">Leaf extractions</tissue>
    </source>
</reference>
<keyword evidence="1" id="KW-0175">Coiled coil</keyword>
<dbReference type="InParanoid" id="A0A059APT4"/>
<evidence type="ECO:0000256" key="2">
    <source>
        <dbReference type="SAM" id="MobiDB-lite"/>
    </source>
</evidence>
<proteinExistence type="predicted"/>
<dbReference type="AlphaFoldDB" id="A0A059APT4"/>
<protein>
    <recommendedName>
        <fullName evidence="3">C2 NT-type domain-containing protein</fullName>
    </recommendedName>
</protein>
<evidence type="ECO:0000256" key="1">
    <source>
        <dbReference type="SAM" id="Coils"/>
    </source>
</evidence>